<accession>A0ABV7P4L3</accession>
<name>A0ABV7P4L3_9PSEU</name>
<dbReference type="Proteomes" id="UP001595645">
    <property type="component" value="Unassembled WGS sequence"/>
</dbReference>
<evidence type="ECO:0000313" key="2">
    <source>
        <dbReference type="Proteomes" id="UP001595645"/>
    </source>
</evidence>
<evidence type="ECO:0000313" key="1">
    <source>
        <dbReference type="EMBL" id="MFC3454025.1"/>
    </source>
</evidence>
<reference evidence="2" key="1">
    <citation type="journal article" date="2019" name="Int. J. Syst. Evol. Microbiol.">
        <title>The Global Catalogue of Microorganisms (GCM) 10K type strain sequencing project: providing services to taxonomists for standard genome sequencing and annotation.</title>
        <authorList>
            <consortium name="The Broad Institute Genomics Platform"/>
            <consortium name="The Broad Institute Genome Sequencing Center for Infectious Disease"/>
            <person name="Wu L."/>
            <person name="Ma J."/>
        </authorList>
    </citation>
    <scope>NUCLEOTIDE SEQUENCE [LARGE SCALE GENOMIC DNA]</scope>
    <source>
        <strain evidence="2">CGMCC 4.7676</strain>
    </source>
</reference>
<gene>
    <name evidence="1" type="ORF">ACFOSH_31705</name>
</gene>
<comment type="caution">
    <text evidence="1">The sequence shown here is derived from an EMBL/GenBank/DDBJ whole genome shotgun (WGS) entry which is preliminary data.</text>
</comment>
<dbReference type="EMBL" id="JBHRWK010000059">
    <property type="protein sequence ID" value="MFC3454025.1"/>
    <property type="molecule type" value="Genomic_DNA"/>
</dbReference>
<keyword evidence="2" id="KW-1185">Reference proteome</keyword>
<dbReference type="RefSeq" id="WP_378243170.1">
    <property type="nucleotide sequence ID" value="NZ_JBHRWK010000059.1"/>
</dbReference>
<sequence length="126" mass="13801">MSNTLTVRRGSRVLYVLRSGAGVGHVEGESFYREGASFVFRFEDGSVGWSPQGLARLVAVDARTTLVEDGFNNVGRLCNVRGDGAAGEPCRCWHVRAAVSDGRYLVEHLDTGVVRLVGHREMTNLY</sequence>
<protein>
    <submittedName>
        <fullName evidence="1">Uncharacterized protein</fullName>
    </submittedName>
</protein>
<organism evidence="1 2">
    <name type="scientific">Amycolatopsis speibonae</name>
    <dbReference type="NCBI Taxonomy" id="1450224"/>
    <lineage>
        <taxon>Bacteria</taxon>
        <taxon>Bacillati</taxon>
        <taxon>Actinomycetota</taxon>
        <taxon>Actinomycetes</taxon>
        <taxon>Pseudonocardiales</taxon>
        <taxon>Pseudonocardiaceae</taxon>
        <taxon>Amycolatopsis</taxon>
    </lineage>
</organism>
<proteinExistence type="predicted"/>